<dbReference type="SMART" id="SM00240">
    <property type="entry name" value="FHA"/>
    <property type="match status" value="1"/>
</dbReference>
<keyword evidence="2" id="KW-0547">Nucleotide-binding</keyword>
<dbReference type="PANTHER" id="PTHR43289:SF34">
    <property type="entry name" value="SERINE_THREONINE-PROTEIN KINASE YBDM-RELATED"/>
    <property type="match status" value="1"/>
</dbReference>
<dbReference type="PROSITE" id="PS50006">
    <property type="entry name" value="FHA_DOMAIN"/>
    <property type="match status" value="1"/>
</dbReference>
<dbReference type="Proteomes" id="UP000824071">
    <property type="component" value="Unassembled WGS sequence"/>
</dbReference>
<dbReference type="SMART" id="SM00220">
    <property type="entry name" value="S_TKc"/>
    <property type="match status" value="1"/>
</dbReference>
<reference evidence="7" key="2">
    <citation type="journal article" date="2021" name="PeerJ">
        <title>Extensive microbial diversity within the chicken gut microbiome revealed by metagenomics and culture.</title>
        <authorList>
            <person name="Gilroy R."/>
            <person name="Ravi A."/>
            <person name="Getino M."/>
            <person name="Pursley I."/>
            <person name="Horton D.L."/>
            <person name="Alikhan N.F."/>
            <person name="Baker D."/>
            <person name="Gharbi K."/>
            <person name="Hall N."/>
            <person name="Watson M."/>
            <person name="Adriaenssens E.M."/>
            <person name="Foster-Nyarko E."/>
            <person name="Jarju S."/>
            <person name="Secka A."/>
            <person name="Antonio M."/>
            <person name="Oren A."/>
            <person name="Chaudhuri R.R."/>
            <person name="La Ragione R."/>
            <person name="Hildebrand F."/>
            <person name="Pallen M.J."/>
        </authorList>
    </citation>
    <scope>NUCLEOTIDE SEQUENCE</scope>
    <source>
        <strain evidence="7">ChiGjej1B1-19959</strain>
    </source>
</reference>
<dbReference type="Gene3D" id="1.10.510.10">
    <property type="entry name" value="Transferase(Phosphotransferase) domain 1"/>
    <property type="match status" value="1"/>
</dbReference>
<dbReference type="CDD" id="cd14014">
    <property type="entry name" value="STKc_PknB_like"/>
    <property type="match status" value="1"/>
</dbReference>
<keyword evidence="4" id="KW-0067">ATP-binding</keyword>
<protein>
    <submittedName>
        <fullName evidence="7">Protein kinase</fullName>
    </submittedName>
</protein>
<organism evidence="7 8">
    <name type="scientific">Candidatus Fimenecus excrementigallinarum</name>
    <dbReference type="NCBI Taxonomy" id="2840816"/>
    <lineage>
        <taxon>Bacteria</taxon>
        <taxon>Bacillati</taxon>
        <taxon>Bacillota</taxon>
        <taxon>Clostridia</taxon>
        <taxon>Candidatus Fimenecus</taxon>
    </lineage>
</organism>
<dbReference type="CDD" id="cd00060">
    <property type="entry name" value="FHA"/>
    <property type="match status" value="1"/>
</dbReference>
<proteinExistence type="predicted"/>
<dbReference type="EMBL" id="DVMW01000016">
    <property type="protein sequence ID" value="HIU35332.1"/>
    <property type="molecule type" value="Genomic_DNA"/>
</dbReference>
<dbReference type="PANTHER" id="PTHR43289">
    <property type="entry name" value="MITOGEN-ACTIVATED PROTEIN KINASE KINASE KINASE 20-RELATED"/>
    <property type="match status" value="1"/>
</dbReference>
<name>A0A9D1IFX1_9FIRM</name>
<evidence type="ECO:0000313" key="8">
    <source>
        <dbReference type="Proteomes" id="UP000824071"/>
    </source>
</evidence>
<evidence type="ECO:0000259" key="5">
    <source>
        <dbReference type="PROSITE" id="PS50006"/>
    </source>
</evidence>
<dbReference type="InterPro" id="IPR032588">
    <property type="entry name" value="Lipase_GDSL_lke"/>
</dbReference>
<dbReference type="Pfam" id="PF00498">
    <property type="entry name" value="FHA"/>
    <property type="match status" value="1"/>
</dbReference>
<evidence type="ECO:0000256" key="2">
    <source>
        <dbReference type="ARBA" id="ARBA00022741"/>
    </source>
</evidence>
<dbReference type="SUPFAM" id="SSF49879">
    <property type="entry name" value="SMAD/FHA domain"/>
    <property type="match status" value="1"/>
</dbReference>
<dbReference type="SUPFAM" id="SSF56112">
    <property type="entry name" value="Protein kinase-like (PK-like)"/>
    <property type="match status" value="1"/>
</dbReference>
<dbReference type="InterPro" id="IPR011009">
    <property type="entry name" value="Kinase-like_dom_sf"/>
</dbReference>
<sequence>MRLRELIAYQDGYAYVGKRFSILGDSISTLAGYNPKGYSVFYSGENCEKTGVRDITDTWWGKVVDCFGGELLVNNSWSGSRVTQLPGSDSLFPSGCSDARTGGLHIRNVMPDVILVYLGINDWANGVPIENKAGVIARRQDNRTFRCAYATMLRKLKANYPNAEIWCCTLCATFMSSKPSFNFPYVYNGSNITAYNQVIEAVAKQYACRVIDLFNSGCYDSIDGTHPNAEGMDMLASSIINETRGEEIRVYYETDECAVSSDTKHDTDEDEHAMSSDTKYDADADYVFLPTDITKLLFDTNQLKLHDAAANQGIELQGDYLAVGRRSDCALQIDNTCISQIHAAFYYEGTGWFVMDKNSLNGTWLNGKKLKQNTKYELFPGDTLNFAKAKEYVFYDDKPREHSEAEARGISEKENEYNVGSVLNNRYKLVKEVGGGGLSTVYLALDTTADKFWAVKLVKTEAAGNARQIRDSVMREAKMMQSFAHPAIPKVADILDTAEYAAIVMEYIEGETLENVVKTHGAQPVESVTAWALQLCDVLGYLHAQNPPVIYRDMKPANIILKPDGNISILDFGIMRTYKPNQKADTACLGTAGFAAPEQYGTSQTDCRSDIYALGMTMYNLCSGIRPTGKSGVSFGTEKDRLNKFFISIIKKCTALNPADRYPSCAALAKDLRIVWETGRAKEKWRRFKT</sequence>
<keyword evidence="1" id="KW-0808">Transferase</keyword>
<dbReference type="Gene3D" id="3.30.200.20">
    <property type="entry name" value="Phosphorylase Kinase, domain 1"/>
    <property type="match status" value="1"/>
</dbReference>
<dbReference type="Pfam" id="PF16255">
    <property type="entry name" value="Lipase_GDSL_lke"/>
    <property type="match status" value="1"/>
</dbReference>
<dbReference type="InterPro" id="IPR000253">
    <property type="entry name" value="FHA_dom"/>
</dbReference>
<dbReference type="InterPro" id="IPR008271">
    <property type="entry name" value="Ser/Thr_kinase_AS"/>
</dbReference>
<dbReference type="Pfam" id="PF00069">
    <property type="entry name" value="Pkinase"/>
    <property type="match status" value="1"/>
</dbReference>
<feature type="domain" description="FHA" evidence="5">
    <location>
        <begin position="321"/>
        <end position="370"/>
    </location>
</feature>
<dbReference type="GO" id="GO:0005524">
    <property type="term" value="F:ATP binding"/>
    <property type="evidence" value="ECO:0007669"/>
    <property type="project" value="UniProtKB-KW"/>
</dbReference>
<dbReference type="PROSITE" id="PS00108">
    <property type="entry name" value="PROTEIN_KINASE_ST"/>
    <property type="match status" value="1"/>
</dbReference>
<dbReference type="PROSITE" id="PS50011">
    <property type="entry name" value="PROTEIN_KINASE_DOM"/>
    <property type="match status" value="1"/>
</dbReference>
<dbReference type="InterPro" id="IPR036514">
    <property type="entry name" value="SGNH_hydro_sf"/>
</dbReference>
<dbReference type="SUPFAM" id="SSF52266">
    <property type="entry name" value="SGNH hydrolase"/>
    <property type="match status" value="1"/>
</dbReference>
<evidence type="ECO:0000256" key="1">
    <source>
        <dbReference type="ARBA" id="ARBA00022679"/>
    </source>
</evidence>
<evidence type="ECO:0000256" key="3">
    <source>
        <dbReference type="ARBA" id="ARBA00022777"/>
    </source>
</evidence>
<accession>A0A9D1IFX1</accession>
<gene>
    <name evidence="7" type="ORF">IAC53_01820</name>
</gene>
<dbReference type="Gene3D" id="2.60.200.20">
    <property type="match status" value="1"/>
</dbReference>
<evidence type="ECO:0000259" key="6">
    <source>
        <dbReference type="PROSITE" id="PS50011"/>
    </source>
</evidence>
<dbReference type="GO" id="GO:0004674">
    <property type="term" value="F:protein serine/threonine kinase activity"/>
    <property type="evidence" value="ECO:0007669"/>
    <property type="project" value="TreeGrafter"/>
</dbReference>
<dbReference type="CDD" id="cd00229">
    <property type="entry name" value="SGNH_hydrolase"/>
    <property type="match status" value="1"/>
</dbReference>
<evidence type="ECO:0000313" key="7">
    <source>
        <dbReference type="EMBL" id="HIU35332.1"/>
    </source>
</evidence>
<dbReference type="Gene3D" id="3.40.50.1110">
    <property type="entry name" value="SGNH hydrolase"/>
    <property type="match status" value="1"/>
</dbReference>
<dbReference type="AlphaFoldDB" id="A0A9D1IFX1"/>
<feature type="domain" description="Protein kinase" evidence="6">
    <location>
        <begin position="427"/>
        <end position="674"/>
    </location>
</feature>
<keyword evidence="3 7" id="KW-0418">Kinase</keyword>
<reference evidence="7" key="1">
    <citation type="submission" date="2020-10" db="EMBL/GenBank/DDBJ databases">
        <authorList>
            <person name="Gilroy R."/>
        </authorList>
    </citation>
    <scope>NUCLEOTIDE SEQUENCE</scope>
    <source>
        <strain evidence="7">ChiGjej1B1-19959</strain>
    </source>
</reference>
<dbReference type="InterPro" id="IPR008984">
    <property type="entry name" value="SMAD_FHA_dom_sf"/>
</dbReference>
<evidence type="ECO:0000256" key="4">
    <source>
        <dbReference type="ARBA" id="ARBA00022840"/>
    </source>
</evidence>
<comment type="caution">
    <text evidence="7">The sequence shown here is derived from an EMBL/GenBank/DDBJ whole genome shotgun (WGS) entry which is preliminary data.</text>
</comment>
<dbReference type="InterPro" id="IPR000719">
    <property type="entry name" value="Prot_kinase_dom"/>
</dbReference>